<organism evidence="8 9">
    <name type="scientific">Candidatus Pantoea carbekii</name>
    <dbReference type="NCBI Taxonomy" id="1235990"/>
    <lineage>
        <taxon>Bacteria</taxon>
        <taxon>Pseudomonadati</taxon>
        <taxon>Pseudomonadota</taxon>
        <taxon>Gammaproteobacteria</taxon>
        <taxon>Enterobacterales</taxon>
        <taxon>Erwiniaceae</taxon>
        <taxon>Pantoea</taxon>
    </lineage>
</organism>
<evidence type="ECO:0000313" key="8">
    <source>
        <dbReference type="EMBL" id="BAO00022.1"/>
    </source>
</evidence>
<comment type="function">
    <text evidence="6">Acts both as a biotin--[acetyl-CoA-carboxylase] ligase and a biotin-operon repressor. In the presence of ATP, BirA activates biotin to form the BirA-biotinyl-5'-adenylate (BirA-bio-5'-AMP or holoBirA) complex. HoloBirA can either transfer the biotinyl moiety to the biotin carboxyl carrier protein (BCCP) subunit of acetyl-CoA carboxylase, or bind to the biotin operator site and inhibit transcription of the operon.</text>
</comment>
<feature type="domain" description="BPL/LPL catalytic" evidence="7">
    <location>
        <begin position="66"/>
        <end position="254"/>
    </location>
</feature>
<sequence>MKNHIIPLKLVALLADGKFHSSQQLAHILDISRADVNKHIQTLKSWGLDMYTVYDKGYSLSTSIQLLDQKKIFSYLNQPNVSVIPVINSTNQYLLDRIDQLSSGDACIAEYQQAGRGRRGKKWLSPFGTNLYLSMYWYFKQKPVATMGLSVVIAIVIAQIIQSLGTSDVRIKWPNDLYLDHRKLAGILVELTGQTTDSVHIVIGVGMNLFMNTLNNLKVNQNWISLHEVGMNIDRNALAAKMLNSLRQTLPIFEQNGLKPFMMHWESLDDFMNQPITLLIGESEVHGIARGINEQGALLLEENGKINSWIDGEISLNARFDIN</sequence>
<dbReference type="GO" id="GO:0004077">
    <property type="term" value="F:biotin--[biotin carboxyl-carrier protein] ligase activity"/>
    <property type="evidence" value="ECO:0007669"/>
    <property type="project" value="UniProtKB-UniRule"/>
</dbReference>
<dbReference type="Proteomes" id="UP000016900">
    <property type="component" value="Chromosome"/>
</dbReference>
<evidence type="ECO:0000256" key="3">
    <source>
        <dbReference type="ARBA" id="ARBA00022840"/>
    </source>
</evidence>
<feature type="binding site" evidence="6">
    <location>
        <position position="183"/>
    </location>
    <ligand>
        <name>biotin</name>
        <dbReference type="ChEBI" id="CHEBI:57586"/>
    </ligand>
</feature>
<feature type="DNA-binding region" description="H-T-H motif" evidence="6">
    <location>
        <begin position="22"/>
        <end position="41"/>
    </location>
</feature>
<keyword evidence="6" id="KW-0238">DNA-binding</keyword>
<feature type="binding site" evidence="6">
    <location>
        <position position="112"/>
    </location>
    <ligand>
        <name>biotin</name>
        <dbReference type="ChEBI" id="CHEBI:57586"/>
    </ligand>
</feature>
<dbReference type="AlphaFoldDB" id="U3U6R7"/>
<proteinExistence type="inferred from homology"/>
<dbReference type="Pfam" id="PF03099">
    <property type="entry name" value="BPL_LplA_LipB"/>
    <property type="match status" value="1"/>
</dbReference>
<keyword evidence="9" id="KW-1185">Reference proteome</keyword>
<keyword evidence="6" id="KW-0804">Transcription</keyword>
<comment type="similarity">
    <text evidence="6">Belongs to the biotin--protein ligase family.</text>
</comment>
<keyword evidence="6" id="KW-0805">Transcription regulation</keyword>
<dbReference type="InterPro" id="IPR004143">
    <property type="entry name" value="BPL_LPL_catalytic"/>
</dbReference>
<dbReference type="GO" id="GO:0005737">
    <property type="term" value="C:cytoplasm"/>
    <property type="evidence" value="ECO:0007669"/>
    <property type="project" value="TreeGrafter"/>
</dbReference>
<evidence type="ECO:0000313" key="9">
    <source>
        <dbReference type="Proteomes" id="UP000016900"/>
    </source>
</evidence>
<dbReference type="Gene3D" id="3.30.930.10">
    <property type="entry name" value="Bira Bifunctional Protein, Domain 2"/>
    <property type="match status" value="1"/>
</dbReference>
<dbReference type="InterPro" id="IPR003142">
    <property type="entry name" value="BPL_C"/>
</dbReference>
<dbReference type="KEGG" id="hhs:HHS_00520"/>
<dbReference type="HAMAP" id="MF_00978">
    <property type="entry name" value="Bifunct_BirA"/>
    <property type="match status" value="1"/>
</dbReference>
<dbReference type="SUPFAM" id="SSF50037">
    <property type="entry name" value="C-terminal domain of transcriptional repressors"/>
    <property type="match status" value="1"/>
</dbReference>
<dbReference type="PANTHER" id="PTHR12835:SF5">
    <property type="entry name" value="BIOTIN--PROTEIN LIGASE"/>
    <property type="match status" value="1"/>
</dbReference>
<accession>U3U6R7</accession>
<dbReference type="NCBIfam" id="NF008849">
    <property type="entry name" value="PRK11886.1-4"/>
    <property type="match status" value="1"/>
</dbReference>
<keyword evidence="1 6" id="KW-0436">Ligase</keyword>
<evidence type="ECO:0000259" key="7">
    <source>
        <dbReference type="PROSITE" id="PS51733"/>
    </source>
</evidence>
<dbReference type="InterPro" id="IPR036388">
    <property type="entry name" value="WH-like_DNA-bd_sf"/>
</dbReference>
<evidence type="ECO:0000256" key="2">
    <source>
        <dbReference type="ARBA" id="ARBA00022741"/>
    </source>
</evidence>
<dbReference type="InterPro" id="IPR045864">
    <property type="entry name" value="aa-tRNA-synth_II/BPL/LPL"/>
</dbReference>
<gene>
    <name evidence="6 8" type="primary">birA</name>
    <name evidence="8" type="ORF">HHS_00520</name>
</gene>
<dbReference type="NCBIfam" id="NF008847">
    <property type="entry name" value="PRK11886.1-2"/>
    <property type="match status" value="1"/>
</dbReference>
<evidence type="ECO:0000256" key="6">
    <source>
        <dbReference type="HAMAP-Rule" id="MF_00978"/>
    </source>
</evidence>
<feature type="binding site" evidence="6">
    <location>
        <begin position="89"/>
        <end position="91"/>
    </location>
    <ligand>
        <name>biotin</name>
        <dbReference type="ChEBI" id="CHEBI:57586"/>
    </ligand>
</feature>
<dbReference type="EMBL" id="AP012554">
    <property type="protein sequence ID" value="BAO00022.1"/>
    <property type="molecule type" value="Genomic_DNA"/>
</dbReference>
<evidence type="ECO:0000256" key="4">
    <source>
        <dbReference type="ARBA" id="ARBA00023267"/>
    </source>
</evidence>
<dbReference type="FunFam" id="3.30.930.10:FF:000050">
    <property type="entry name" value="Bifunctional ligase/repressor BirA"/>
    <property type="match status" value="1"/>
</dbReference>
<dbReference type="PATRIC" id="fig|1235990.3.peg.54"/>
<dbReference type="CDD" id="cd16442">
    <property type="entry name" value="BPL"/>
    <property type="match status" value="1"/>
</dbReference>
<dbReference type="Gene3D" id="2.30.30.100">
    <property type="match status" value="1"/>
</dbReference>
<dbReference type="InterPro" id="IPR036390">
    <property type="entry name" value="WH_DNA-bd_sf"/>
</dbReference>
<dbReference type="InterPro" id="IPR004408">
    <property type="entry name" value="Biotin_CoA_COase_ligase"/>
</dbReference>
<dbReference type="GO" id="GO:0003677">
    <property type="term" value="F:DNA binding"/>
    <property type="evidence" value="ECO:0007669"/>
    <property type="project" value="UniProtKB-UniRule"/>
</dbReference>
<feature type="binding site" evidence="6">
    <location>
        <begin position="116"/>
        <end position="118"/>
    </location>
    <ligand>
        <name>biotin</name>
        <dbReference type="ChEBI" id="CHEBI:57586"/>
    </ligand>
</feature>
<keyword evidence="2 6" id="KW-0547">Nucleotide-binding</keyword>
<dbReference type="InterPro" id="IPR008988">
    <property type="entry name" value="Transcriptional_repressor_C"/>
</dbReference>
<dbReference type="PROSITE" id="PS51733">
    <property type="entry name" value="BPL_LPL_CATALYTIC"/>
    <property type="match status" value="1"/>
</dbReference>
<dbReference type="STRING" id="1235990.BMSBPS_0517"/>
<dbReference type="SUPFAM" id="SSF55681">
    <property type="entry name" value="Class II aaRS and biotin synthetases"/>
    <property type="match status" value="1"/>
</dbReference>
<dbReference type="EC" id="6.3.4.15" evidence="6"/>
<dbReference type="eggNOG" id="COG1654">
    <property type="taxonomic scope" value="Bacteria"/>
</dbReference>
<reference evidence="8 9" key="1">
    <citation type="submission" date="2012-10" db="EMBL/GenBank/DDBJ databases">
        <title>Genome sequence of the symbiont of the pentatomidae stink bug Halyomorpha halys.</title>
        <authorList>
            <person name="Kobayashi H."/>
            <person name="Fujii-Muramatsu R."/>
            <person name="Takeishi K."/>
            <person name="Noda H."/>
        </authorList>
    </citation>
    <scope>NUCLEOTIDE SEQUENCE [LARGE SCALE GENOMIC DNA]</scope>
</reference>
<dbReference type="SUPFAM" id="SSF46785">
    <property type="entry name" value="Winged helix' DNA-binding domain"/>
    <property type="match status" value="1"/>
</dbReference>
<dbReference type="Pfam" id="PF08279">
    <property type="entry name" value="HTH_11"/>
    <property type="match status" value="1"/>
</dbReference>
<dbReference type="Gene3D" id="1.10.10.10">
    <property type="entry name" value="Winged helix-like DNA-binding domain superfamily/Winged helix DNA-binding domain"/>
    <property type="match status" value="1"/>
</dbReference>
<protein>
    <recommendedName>
        <fullName evidence="6">Bifunctional ligase/repressor BirA</fullName>
    </recommendedName>
    <alternativeName>
        <fullName evidence="6">Biotin operon repressor</fullName>
    </alternativeName>
    <alternativeName>
        <fullName evidence="6">Biotin--[acetyl-CoA-carboxylase] ligase</fullName>
        <ecNumber evidence="6">6.3.4.15</ecNumber>
    </alternativeName>
    <alternativeName>
        <fullName evidence="6">Biotin--protein ligase</fullName>
    </alternativeName>
    <alternativeName>
        <fullName evidence="6">Biotin-[acetyl-CoA carboxylase] synthetase</fullName>
    </alternativeName>
</protein>
<comment type="catalytic activity">
    <reaction evidence="5 6">
        <text>biotin + L-lysyl-[protein] + ATP = N(6)-biotinyl-L-lysyl-[protein] + AMP + diphosphate + H(+)</text>
        <dbReference type="Rhea" id="RHEA:11756"/>
        <dbReference type="Rhea" id="RHEA-COMP:9752"/>
        <dbReference type="Rhea" id="RHEA-COMP:10505"/>
        <dbReference type="ChEBI" id="CHEBI:15378"/>
        <dbReference type="ChEBI" id="CHEBI:29969"/>
        <dbReference type="ChEBI" id="CHEBI:30616"/>
        <dbReference type="ChEBI" id="CHEBI:33019"/>
        <dbReference type="ChEBI" id="CHEBI:57586"/>
        <dbReference type="ChEBI" id="CHEBI:83144"/>
        <dbReference type="ChEBI" id="CHEBI:456215"/>
        <dbReference type="EC" id="6.3.4.15"/>
    </reaction>
</comment>
<dbReference type="eggNOG" id="COG0340">
    <property type="taxonomic scope" value="Bacteria"/>
</dbReference>
<name>U3U6R7_9GAMM</name>
<dbReference type="Pfam" id="PF02237">
    <property type="entry name" value="BPL_C"/>
    <property type="match status" value="1"/>
</dbReference>
<dbReference type="PANTHER" id="PTHR12835">
    <property type="entry name" value="BIOTIN PROTEIN LIGASE"/>
    <property type="match status" value="1"/>
</dbReference>
<evidence type="ECO:0000256" key="1">
    <source>
        <dbReference type="ARBA" id="ARBA00022598"/>
    </source>
</evidence>
<dbReference type="InterPro" id="IPR030855">
    <property type="entry name" value="Bifunct_BirA"/>
</dbReference>
<keyword evidence="4 6" id="KW-0092">Biotin</keyword>
<evidence type="ECO:0000256" key="5">
    <source>
        <dbReference type="ARBA" id="ARBA00047846"/>
    </source>
</evidence>
<dbReference type="InterPro" id="IPR013196">
    <property type="entry name" value="HTH_11"/>
</dbReference>
<dbReference type="GO" id="GO:0006355">
    <property type="term" value="P:regulation of DNA-templated transcription"/>
    <property type="evidence" value="ECO:0007669"/>
    <property type="project" value="UniProtKB-UniRule"/>
</dbReference>
<keyword evidence="6" id="KW-0678">Repressor</keyword>
<keyword evidence="3 6" id="KW-0067">ATP-binding</keyword>
<dbReference type="NCBIfam" id="TIGR00121">
    <property type="entry name" value="birA_ligase"/>
    <property type="match status" value="1"/>
</dbReference>
<dbReference type="OrthoDB" id="9807064at2"/>
<dbReference type="GO" id="GO:0005524">
    <property type="term" value="F:ATP binding"/>
    <property type="evidence" value="ECO:0007669"/>
    <property type="project" value="UniProtKB-UniRule"/>
</dbReference>